<proteinExistence type="predicted"/>
<evidence type="ECO:0000313" key="1">
    <source>
        <dbReference type="EMBL" id="PON74271.1"/>
    </source>
</evidence>
<dbReference type="EMBL" id="JXTB01000029">
    <property type="protein sequence ID" value="PON74271.1"/>
    <property type="molecule type" value="Genomic_DNA"/>
</dbReference>
<dbReference type="OrthoDB" id="10447649at2759"/>
<comment type="caution">
    <text evidence="1">The sequence shown here is derived from an EMBL/GenBank/DDBJ whole genome shotgun (WGS) entry which is preliminary data.</text>
</comment>
<keyword evidence="2" id="KW-1185">Reference proteome</keyword>
<dbReference type="Proteomes" id="UP000237105">
    <property type="component" value="Unassembled WGS sequence"/>
</dbReference>
<gene>
    <name evidence="1" type="ORF">PanWU01x14_051030</name>
</gene>
<organism evidence="1 2">
    <name type="scientific">Parasponia andersonii</name>
    <name type="common">Sponia andersonii</name>
    <dbReference type="NCBI Taxonomy" id="3476"/>
    <lineage>
        <taxon>Eukaryota</taxon>
        <taxon>Viridiplantae</taxon>
        <taxon>Streptophyta</taxon>
        <taxon>Embryophyta</taxon>
        <taxon>Tracheophyta</taxon>
        <taxon>Spermatophyta</taxon>
        <taxon>Magnoliopsida</taxon>
        <taxon>eudicotyledons</taxon>
        <taxon>Gunneridae</taxon>
        <taxon>Pentapetalae</taxon>
        <taxon>rosids</taxon>
        <taxon>fabids</taxon>
        <taxon>Rosales</taxon>
        <taxon>Cannabaceae</taxon>
        <taxon>Parasponia</taxon>
    </lineage>
</organism>
<sequence>MYSPLQLRRDFPNIVYLKMTNLLCKHTKYQRRKQKVRGVTFTPLEGTLRDTVEELVRKMVSTKLNDKRYYNHLITAYKITL</sequence>
<accession>A0A2P5DLV6</accession>
<name>A0A2P5DLV6_PARAD</name>
<evidence type="ECO:0000313" key="2">
    <source>
        <dbReference type="Proteomes" id="UP000237105"/>
    </source>
</evidence>
<dbReference type="AlphaFoldDB" id="A0A2P5DLV6"/>
<reference evidence="2" key="1">
    <citation type="submission" date="2016-06" db="EMBL/GenBank/DDBJ databases">
        <title>Parallel loss of symbiosis genes in relatives of nitrogen-fixing non-legume Parasponia.</title>
        <authorList>
            <person name="Van Velzen R."/>
            <person name="Holmer R."/>
            <person name="Bu F."/>
            <person name="Rutten L."/>
            <person name="Van Zeijl A."/>
            <person name="Liu W."/>
            <person name="Santuari L."/>
            <person name="Cao Q."/>
            <person name="Sharma T."/>
            <person name="Shen D."/>
            <person name="Roswanjaya Y."/>
            <person name="Wardhani T."/>
            <person name="Kalhor M.S."/>
            <person name="Jansen J."/>
            <person name="Van den Hoogen J."/>
            <person name="Gungor B."/>
            <person name="Hartog M."/>
            <person name="Hontelez J."/>
            <person name="Verver J."/>
            <person name="Yang W.-C."/>
            <person name="Schijlen E."/>
            <person name="Repin R."/>
            <person name="Schilthuizen M."/>
            <person name="Schranz E."/>
            <person name="Heidstra R."/>
            <person name="Miyata K."/>
            <person name="Fedorova E."/>
            <person name="Kohlen W."/>
            <person name="Bisseling T."/>
            <person name="Smit S."/>
            <person name="Geurts R."/>
        </authorList>
    </citation>
    <scope>NUCLEOTIDE SEQUENCE [LARGE SCALE GENOMIC DNA]</scope>
    <source>
        <strain evidence="2">cv. WU1-14</strain>
    </source>
</reference>
<protein>
    <submittedName>
        <fullName evidence="1">Uncharacterized protein</fullName>
    </submittedName>
</protein>